<dbReference type="InterPro" id="IPR057431">
    <property type="entry name" value="LdpA_Fe-S-bd"/>
</dbReference>
<keyword evidence="6" id="KW-0411">Iron-sulfur</keyword>
<dbReference type="InterPro" id="IPR021039">
    <property type="entry name" value="Fe-S-bd_prot_LdpA_C"/>
</dbReference>
<keyword evidence="2" id="KW-0150">Chloroplast</keyword>
<evidence type="ECO:0000256" key="7">
    <source>
        <dbReference type="ARBA" id="ARBA00023078"/>
    </source>
</evidence>
<keyword evidence="5" id="KW-0408">Iron</keyword>
<keyword evidence="7" id="KW-0793">Thylakoid</keyword>
<organism evidence="9 10">
    <name type="scientific">Ilex paraguariensis</name>
    <name type="common">yerba mate</name>
    <dbReference type="NCBI Taxonomy" id="185542"/>
    <lineage>
        <taxon>Eukaryota</taxon>
        <taxon>Viridiplantae</taxon>
        <taxon>Streptophyta</taxon>
        <taxon>Embryophyta</taxon>
        <taxon>Tracheophyta</taxon>
        <taxon>Spermatophyta</taxon>
        <taxon>Magnoliopsida</taxon>
        <taxon>eudicotyledons</taxon>
        <taxon>Gunneridae</taxon>
        <taxon>Pentapetalae</taxon>
        <taxon>asterids</taxon>
        <taxon>campanulids</taxon>
        <taxon>Aquifoliales</taxon>
        <taxon>Aquifoliaceae</taxon>
        <taxon>Ilex</taxon>
    </lineage>
</organism>
<evidence type="ECO:0000256" key="3">
    <source>
        <dbReference type="ARBA" id="ARBA00022640"/>
    </source>
</evidence>
<dbReference type="Pfam" id="PF12617">
    <property type="entry name" value="LdpA_C"/>
    <property type="match status" value="1"/>
</dbReference>
<evidence type="ECO:0000259" key="8">
    <source>
        <dbReference type="PROSITE" id="PS51379"/>
    </source>
</evidence>
<sequence length="406" mass="44169">MALSFYCYASFKTRLQVTAQLNHGNNKGLEKVKNLVTKTGVPSITTSPHESLQRGNWVKLICGASFEDVVDIRNLSLVYTLAGVDCIDCAADASVVSAVNEGIEAAIGIVPVRRPWVMISVNDDEDLHFRKAEFDPNDCPPDCSRPCEIVCPANAISLENTSSLVKGGVVTERCYGCGRCFPVCPYDRIRTNTYVRDATATAELLKRDDVDAVEIHTSGRRTAMFEELWNGLGDSVSYLRLVAVSLPDIGEPTISLMNTMYSIMEPNLRCFNLWQLDGRPMSGDIGRGATREAIAFAVRLAAAKDKPHGFLQLAGGTNAHTVQGLRAERLFQTTTISNETLALDSLSSSHALIGGVAYGGYARKIVGRVLNSMQSQHGHACIEDYPDHLLMALMESLALVGPVKKL</sequence>
<dbReference type="InterPro" id="IPR050157">
    <property type="entry name" value="PSI_iron-sulfur_center"/>
</dbReference>
<accession>A0ABC8R267</accession>
<dbReference type="InterPro" id="IPR017900">
    <property type="entry name" value="4Fe4S_Fe_S_CS"/>
</dbReference>
<name>A0ABC8R267_9AQUA</name>
<dbReference type="Proteomes" id="UP001642360">
    <property type="component" value="Unassembled WGS sequence"/>
</dbReference>
<dbReference type="Pfam" id="PF25160">
    <property type="entry name" value="LdpA_Fe-S-bd"/>
    <property type="match status" value="1"/>
</dbReference>
<dbReference type="Gene3D" id="3.30.70.20">
    <property type="match status" value="1"/>
</dbReference>
<dbReference type="PROSITE" id="PS51379">
    <property type="entry name" value="4FE4S_FER_2"/>
    <property type="match status" value="2"/>
</dbReference>
<keyword evidence="1" id="KW-0004">4Fe-4S</keyword>
<dbReference type="PANTHER" id="PTHR24960">
    <property type="entry name" value="PHOTOSYSTEM I IRON-SULFUR CENTER-RELATED"/>
    <property type="match status" value="1"/>
</dbReference>
<evidence type="ECO:0000256" key="4">
    <source>
        <dbReference type="ARBA" id="ARBA00022723"/>
    </source>
</evidence>
<dbReference type="PANTHER" id="PTHR24960:SF79">
    <property type="entry name" value="PHOTOSYSTEM I IRON-SULFUR CENTER"/>
    <property type="match status" value="1"/>
</dbReference>
<keyword evidence="3" id="KW-0934">Plastid</keyword>
<evidence type="ECO:0000256" key="5">
    <source>
        <dbReference type="ARBA" id="ARBA00023004"/>
    </source>
</evidence>
<evidence type="ECO:0000313" key="10">
    <source>
        <dbReference type="Proteomes" id="UP001642360"/>
    </source>
</evidence>
<comment type="caution">
    <text evidence="9">The sequence shown here is derived from an EMBL/GenBank/DDBJ whole genome shotgun (WGS) entry which is preliminary data.</text>
</comment>
<dbReference type="SUPFAM" id="SSF54862">
    <property type="entry name" value="4Fe-4S ferredoxins"/>
    <property type="match status" value="1"/>
</dbReference>
<proteinExistence type="predicted"/>
<evidence type="ECO:0000313" key="9">
    <source>
        <dbReference type="EMBL" id="CAK9138893.1"/>
    </source>
</evidence>
<keyword evidence="10" id="KW-1185">Reference proteome</keyword>
<evidence type="ECO:0000256" key="6">
    <source>
        <dbReference type="ARBA" id="ARBA00023014"/>
    </source>
</evidence>
<feature type="domain" description="4Fe-4S ferredoxin-type" evidence="8">
    <location>
        <begin position="165"/>
        <end position="194"/>
    </location>
</feature>
<gene>
    <name evidence="9" type="ORF">ILEXP_LOCUS6247</name>
</gene>
<keyword evidence="4" id="KW-0479">Metal-binding</keyword>
<dbReference type="AlphaFoldDB" id="A0ABC8R267"/>
<dbReference type="GO" id="GO:0051539">
    <property type="term" value="F:4 iron, 4 sulfur cluster binding"/>
    <property type="evidence" value="ECO:0007669"/>
    <property type="project" value="UniProtKB-KW"/>
</dbReference>
<feature type="domain" description="4Fe-4S ferredoxin-type" evidence="8">
    <location>
        <begin position="130"/>
        <end position="161"/>
    </location>
</feature>
<dbReference type="InterPro" id="IPR017896">
    <property type="entry name" value="4Fe4S_Fe-S-bd"/>
</dbReference>
<dbReference type="GO" id="GO:0046872">
    <property type="term" value="F:metal ion binding"/>
    <property type="evidence" value="ECO:0007669"/>
    <property type="project" value="UniProtKB-KW"/>
</dbReference>
<evidence type="ECO:0000256" key="1">
    <source>
        <dbReference type="ARBA" id="ARBA00022485"/>
    </source>
</evidence>
<evidence type="ECO:0000256" key="2">
    <source>
        <dbReference type="ARBA" id="ARBA00022528"/>
    </source>
</evidence>
<dbReference type="PROSITE" id="PS00198">
    <property type="entry name" value="4FE4S_FER_1"/>
    <property type="match status" value="1"/>
</dbReference>
<dbReference type="EMBL" id="CAUOFW020000925">
    <property type="protein sequence ID" value="CAK9138893.1"/>
    <property type="molecule type" value="Genomic_DNA"/>
</dbReference>
<reference evidence="9 10" key="1">
    <citation type="submission" date="2024-02" db="EMBL/GenBank/DDBJ databases">
        <authorList>
            <person name="Vignale AGUSTIN F."/>
            <person name="Sosa J E."/>
            <person name="Modenutti C."/>
        </authorList>
    </citation>
    <scope>NUCLEOTIDE SEQUENCE [LARGE SCALE GENOMIC DNA]</scope>
</reference>
<protein>
    <recommendedName>
        <fullName evidence="8">4Fe-4S ferredoxin-type domain-containing protein</fullName>
    </recommendedName>
</protein>